<name>A0AAW2GA37_9HYME</name>
<feature type="compositionally biased region" description="Basic residues" evidence="1">
    <location>
        <begin position="42"/>
        <end position="61"/>
    </location>
</feature>
<dbReference type="EMBL" id="JADYXP020000005">
    <property type="protein sequence ID" value="KAL0123367.1"/>
    <property type="molecule type" value="Genomic_DNA"/>
</dbReference>
<organism evidence="2 3">
    <name type="scientific">Cardiocondyla obscurior</name>
    <dbReference type="NCBI Taxonomy" id="286306"/>
    <lineage>
        <taxon>Eukaryota</taxon>
        <taxon>Metazoa</taxon>
        <taxon>Ecdysozoa</taxon>
        <taxon>Arthropoda</taxon>
        <taxon>Hexapoda</taxon>
        <taxon>Insecta</taxon>
        <taxon>Pterygota</taxon>
        <taxon>Neoptera</taxon>
        <taxon>Endopterygota</taxon>
        <taxon>Hymenoptera</taxon>
        <taxon>Apocrita</taxon>
        <taxon>Aculeata</taxon>
        <taxon>Formicoidea</taxon>
        <taxon>Formicidae</taxon>
        <taxon>Myrmicinae</taxon>
        <taxon>Cardiocondyla</taxon>
    </lineage>
</organism>
<sequence>MRGIISTIRVIFFNLTHSPFRISLGEKRTGIDYLSTETSGKAKKKKKKKKIERKKEKRNKKNWTTSNSASSHIQEREYSAMTVPNIKCKNYRTRGLHDVTEFYSIRHPRVVFAAHNYDRIGLNQGAKCITAALNQRTNPILHCSAIMQDLKLSNES</sequence>
<reference evidence="2 3" key="1">
    <citation type="submission" date="2023-03" db="EMBL/GenBank/DDBJ databases">
        <title>High recombination rates correlate with genetic variation in Cardiocondyla obscurior ants.</title>
        <authorList>
            <person name="Errbii M."/>
        </authorList>
    </citation>
    <scope>NUCLEOTIDE SEQUENCE [LARGE SCALE GENOMIC DNA]</scope>
    <source>
        <strain evidence="2">Alpha-2009</strain>
        <tissue evidence="2">Whole body</tissue>
    </source>
</reference>
<evidence type="ECO:0000313" key="2">
    <source>
        <dbReference type="EMBL" id="KAL0123367.1"/>
    </source>
</evidence>
<accession>A0AAW2GA37</accession>
<comment type="caution">
    <text evidence="2">The sequence shown here is derived from an EMBL/GenBank/DDBJ whole genome shotgun (WGS) entry which is preliminary data.</text>
</comment>
<feature type="region of interest" description="Disordered" evidence="1">
    <location>
        <begin position="42"/>
        <end position="76"/>
    </location>
</feature>
<feature type="compositionally biased region" description="Polar residues" evidence="1">
    <location>
        <begin position="63"/>
        <end position="72"/>
    </location>
</feature>
<dbReference type="AlphaFoldDB" id="A0AAW2GA37"/>
<dbReference type="Proteomes" id="UP001430953">
    <property type="component" value="Unassembled WGS sequence"/>
</dbReference>
<protein>
    <submittedName>
        <fullName evidence="2">Uncharacterized protein</fullName>
    </submittedName>
</protein>
<gene>
    <name evidence="2" type="ORF">PUN28_005718</name>
</gene>
<evidence type="ECO:0000256" key="1">
    <source>
        <dbReference type="SAM" id="MobiDB-lite"/>
    </source>
</evidence>
<evidence type="ECO:0000313" key="3">
    <source>
        <dbReference type="Proteomes" id="UP001430953"/>
    </source>
</evidence>
<proteinExistence type="predicted"/>
<keyword evidence="3" id="KW-1185">Reference proteome</keyword>